<reference evidence="2 3" key="1">
    <citation type="submission" date="2020-08" db="EMBL/GenBank/DDBJ databases">
        <title>Genomic Encyclopedia of Type Strains, Phase IV (KMG-IV): sequencing the most valuable type-strain genomes for metagenomic binning, comparative biology and taxonomic classification.</title>
        <authorList>
            <person name="Goeker M."/>
        </authorList>
    </citation>
    <scope>NUCLEOTIDE SEQUENCE [LARGE SCALE GENOMIC DNA]</scope>
    <source>
        <strain evidence="2 3">DSM 45385</strain>
    </source>
</reference>
<name>A0A7W8EJ19_9ACTN</name>
<evidence type="ECO:0000313" key="2">
    <source>
        <dbReference type="EMBL" id="MBB5081143.1"/>
    </source>
</evidence>
<feature type="transmembrane region" description="Helical" evidence="1">
    <location>
        <begin position="153"/>
        <end position="170"/>
    </location>
</feature>
<dbReference type="EMBL" id="JACHIN010000010">
    <property type="protein sequence ID" value="MBB5081143.1"/>
    <property type="molecule type" value="Genomic_DNA"/>
</dbReference>
<sequence>MRGIAAALTGITVALGVAAVPARADEDLGLRPSTVRAGGWVTVRLLCDPDAESGMIDGPTSFGEIPIDDLGDGRFEDDIRVPIGTPRGRQPVYGYCDDEDEPTSRASFTVVGGRPHGGAYTGFGGTAPALASRPSPADQGAESGLQRGAPGGALLWAGIGALALGGVAAMRRRSRRRG</sequence>
<dbReference type="Proteomes" id="UP000568380">
    <property type="component" value="Unassembled WGS sequence"/>
</dbReference>
<evidence type="ECO:0000313" key="3">
    <source>
        <dbReference type="Proteomes" id="UP000568380"/>
    </source>
</evidence>
<proteinExistence type="predicted"/>
<accession>A0A7W8EJ19</accession>
<organism evidence="2 3">
    <name type="scientific">Nonomuraea endophytica</name>
    <dbReference type="NCBI Taxonomy" id="714136"/>
    <lineage>
        <taxon>Bacteria</taxon>
        <taxon>Bacillati</taxon>
        <taxon>Actinomycetota</taxon>
        <taxon>Actinomycetes</taxon>
        <taxon>Streptosporangiales</taxon>
        <taxon>Streptosporangiaceae</taxon>
        <taxon>Nonomuraea</taxon>
    </lineage>
</organism>
<dbReference type="RefSeq" id="WP_184968275.1">
    <property type="nucleotide sequence ID" value="NZ_JACHIN010000010.1"/>
</dbReference>
<keyword evidence="3" id="KW-1185">Reference proteome</keyword>
<dbReference type="AlphaFoldDB" id="A0A7W8EJ19"/>
<protein>
    <submittedName>
        <fullName evidence="2">Uncharacterized protein</fullName>
    </submittedName>
</protein>
<comment type="caution">
    <text evidence="2">The sequence shown here is derived from an EMBL/GenBank/DDBJ whole genome shotgun (WGS) entry which is preliminary data.</text>
</comment>
<keyword evidence="1" id="KW-1133">Transmembrane helix</keyword>
<keyword evidence="1" id="KW-0812">Transmembrane</keyword>
<evidence type="ECO:0000256" key="1">
    <source>
        <dbReference type="SAM" id="Phobius"/>
    </source>
</evidence>
<gene>
    <name evidence="2" type="ORF">HNR40_006638</name>
</gene>
<keyword evidence="1" id="KW-0472">Membrane</keyword>